<keyword evidence="2" id="KW-0472">Membrane</keyword>
<dbReference type="NCBIfam" id="TIGR03931">
    <property type="entry name" value="T7SS_Rv3446c"/>
    <property type="match status" value="1"/>
</dbReference>
<feature type="transmembrane region" description="Helical" evidence="2">
    <location>
        <begin position="106"/>
        <end position="128"/>
    </location>
</feature>
<keyword evidence="4" id="KW-1185">Reference proteome</keyword>
<name>A0AAW5HQV6_9CORY</name>
<protein>
    <submittedName>
        <fullName evidence="3">Type VII secretion-associated protein</fullName>
    </submittedName>
</protein>
<proteinExistence type="predicted"/>
<dbReference type="Proteomes" id="UP001205920">
    <property type="component" value="Unassembled WGS sequence"/>
</dbReference>
<reference evidence="3 4" key="1">
    <citation type="submission" date="2021-01" db="EMBL/GenBank/DDBJ databases">
        <title>Identification and Characterization of Corynebacterium sp.</title>
        <authorList>
            <person name="Luo Q."/>
            <person name="Qu P."/>
            <person name="Chen Q."/>
        </authorList>
    </citation>
    <scope>NUCLEOTIDE SEQUENCE [LARGE SCALE GENOMIC DNA]</scope>
    <source>
        <strain evidence="3 4">MC-18</strain>
    </source>
</reference>
<feature type="compositionally biased region" description="Polar residues" evidence="1">
    <location>
        <begin position="141"/>
        <end position="150"/>
    </location>
</feature>
<feature type="compositionally biased region" description="Low complexity" evidence="1">
    <location>
        <begin position="151"/>
        <end position="170"/>
    </location>
</feature>
<evidence type="ECO:0000313" key="4">
    <source>
        <dbReference type="Proteomes" id="UP001205920"/>
    </source>
</evidence>
<evidence type="ECO:0000256" key="1">
    <source>
        <dbReference type="SAM" id="MobiDB-lite"/>
    </source>
</evidence>
<sequence length="305" mass="32669">MKPDLRITMTSTNTVFTGAANVHRFDGPGPREVAQYVRGLFGPDPGGAVIQIAASPEDLDQFEQAMSGYDVTITAERLEVEADPPTEEQPAITAADLAPRRAWWPFVALGAAVVVVAAICGFVLFRFLSTPSSPTSAQASEGATSTTVLHSQPTASRASTSPSSSVASEPTAVRIAQDGLAIELPPGFQLAQHEQGWMATGADPDMRVLISAENRYTLPPEQFVAQLLGGIERDPELTLVDHNLHAVTYRETPPGGAETLWRTWAQDSYQLFVACQTRQAPSRVQQATCQMAFDTAEFTPPTGEG</sequence>
<keyword evidence="2" id="KW-0812">Transmembrane</keyword>
<comment type="caution">
    <text evidence="3">The sequence shown here is derived from an EMBL/GenBank/DDBJ whole genome shotgun (WGS) entry which is preliminary data.</text>
</comment>
<dbReference type="AlphaFoldDB" id="A0AAW5HQV6"/>
<gene>
    <name evidence="3" type="ORF">JMN37_02485</name>
</gene>
<accession>A0AAW5HQV6</accession>
<organism evidence="3 4">
    <name type="scientific">Corynebacterium lipophilum</name>
    <dbReference type="NCBI Taxonomy" id="2804918"/>
    <lineage>
        <taxon>Bacteria</taxon>
        <taxon>Bacillati</taxon>
        <taxon>Actinomycetota</taxon>
        <taxon>Actinomycetes</taxon>
        <taxon>Mycobacteriales</taxon>
        <taxon>Corynebacteriaceae</taxon>
        <taxon>Corynebacterium</taxon>
    </lineage>
</organism>
<dbReference type="RefSeq" id="WP_071572765.1">
    <property type="nucleotide sequence ID" value="NZ_JAEUWV010000002.1"/>
</dbReference>
<feature type="region of interest" description="Disordered" evidence="1">
    <location>
        <begin position="135"/>
        <end position="170"/>
    </location>
</feature>
<evidence type="ECO:0000256" key="2">
    <source>
        <dbReference type="SAM" id="Phobius"/>
    </source>
</evidence>
<dbReference type="InterPro" id="IPR023840">
    <property type="entry name" value="T7SS_Rv3446c"/>
</dbReference>
<keyword evidence="2" id="KW-1133">Transmembrane helix</keyword>
<dbReference type="EMBL" id="JAEUWV010000002">
    <property type="protein sequence ID" value="MCO6393858.1"/>
    <property type="molecule type" value="Genomic_DNA"/>
</dbReference>
<evidence type="ECO:0000313" key="3">
    <source>
        <dbReference type="EMBL" id="MCO6393858.1"/>
    </source>
</evidence>